<dbReference type="Pfam" id="PF16021">
    <property type="entry name" value="PDCD7"/>
    <property type="match status" value="1"/>
</dbReference>
<keyword evidence="3" id="KW-1185">Reference proteome</keyword>
<dbReference type="PANTHER" id="PTHR48190:SF2">
    <property type="entry name" value="PROGRAMMED CELL DEATH PROTEIN 7"/>
    <property type="match status" value="1"/>
</dbReference>
<evidence type="ECO:0000313" key="2">
    <source>
        <dbReference type="Ensembl" id="ENSMMOP00000020211.1"/>
    </source>
</evidence>
<reference evidence="2" key="1">
    <citation type="submission" date="2025-08" db="UniProtKB">
        <authorList>
            <consortium name="Ensembl"/>
        </authorList>
    </citation>
    <scope>IDENTIFICATION</scope>
</reference>
<reference evidence="2" key="2">
    <citation type="submission" date="2025-09" db="UniProtKB">
        <authorList>
            <consortium name="Ensembl"/>
        </authorList>
    </citation>
    <scope>IDENTIFICATION</scope>
</reference>
<dbReference type="AlphaFoldDB" id="A0A3Q3XCK7"/>
<proteinExistence type="predicted"/>
<dbReference type="STRING" id="94237.ENSMMOP00000020211"/>
<dbReference type="PANTHER" id="PTHR48190">
    <property type="entry name" value="PROGRAMMED CELL DEATH PROTEIN 7"/>
    <property type="match status" value="1"/>
</dbReference>
<dbReference type="OMA" id="EWDMFVV"/>
<evidence type="ECO:0000256" key="1">
    <source>
        <dbReference type="SAM" id="Coils"/>
    </source>
</evidence>
<keyword evidence="1" id="KW-0175">Coiled coil</keyword>
<dbReference type="InterPro" id="IPR052831">
    <property type="entry name" value="Apoptosis_promoter"/>
</dbReference>
<dbReference type="InterPro" id="IPR031974">
    <property type="entry name" value="PDCD7"/>
</dbReference>
<accession>A0A3Q3XCK7</accession>
<sequence>MDNSYSQAQLDHQNHPVYNGGHLKTPCITTRALSSAAYKLAHSVPTASPGTFSEGYDSQSYDFMCDFPSPSPTVEGCGELHLARRGHDSTASCPFGRPPSVIFSNMASAPIITYSTREASLFQTFSQQFRPVPQAAWNEPDSNQKYQHEYKDFSVSGPGGCSPFLQQEEDHETTARSEIDTALQMQQDQQWLRHYLQNRDKPSKISQTQQHCSKVPGLRRDLYRAAQLASRLVKFCDTLRSNVNNDCAWTDSYVTAFNLKEELQDKLTILDSGVLDGWKAKLCRVVNKGARRLRTRQLQLRQIQQIEEKKKELELKLTADAVLCEVKKKQTDVRRMQDVLRSLEKLRRLRKEAASKKGDNCEEAFGSQLDQLRCLLKMRTAVYSVEEKALLVMLQGEQEERRREQEKQIKKESEKSLHWKRKVNTVLFGGKSSQREWDMFVVAVDHPDSSPVPQSWILPDAPSDQIWASALHTADPE</sequence>
<dbReference type="Ensembl" id="ENSMMOT00000020545.1">
    <property type="protein sequence ID" value="ENSMMOP00000020211.1"/>
    <property type="gene ID" value="ENSMMOG00000015362.1"/>
</dbReference>
<dbReference type="Proteomes" id="UP000261620">
    <property type="component" value="Unplaced"/>
</dbReference>
<protein>
    <recommendedName>
        <fullName evidence="4">Programmed cell death 7</fullName>
    </recommendedName>
</protein>
<feature type="coiled-coil region" evidence="1">
    <location>
        <begin position="296"/>
        <end position="356"/>
    </location>
</feature>
<organism evidence="2 3">
    <name type="scientific">Mola mola</name>
    <name type="common">Ocean sunfish</name>
    <name type="synonym">Tetraodon mola</name>
    <dbReference type="NCBI Taxonomy" id="94237"/>
    <lineage>
        <taxon>Eukaryota</taxon>
        <taxon>Metazoa</taxon>
        <taxon>Chordata</taxon>
        <taxon>Craniata</taxon>
        <taxon>Vertebrata</taxon>
        <taxon>Euteleostomi</taxon>
        <taxon>Actinopterygii</taxon>
        <taxon>Neopterygii</taxon>
        <taxon>Teleostei</taxon>
        <taxon>Neoteleostei</taxon>
        <taxon>Acanthomorphata</taxon>
        <taxon>Eupercaria</taxon>
        <taxon>Tetraodontiformes</taxon>
        <taxon>Molidae</taxon>
        <taxon>Mola</taxon>
    </lineage>
</organism>
<evidence type="ECO:0008006" key="4">
    <source>
        <dbReference type="Google" id="ProtNLM"/>
    </source>
</evidence>
<evidence type="ECO:0000313" key="3">
    <source>
        <dbReference type="Proteomes" id="UP000261620"/>
    </source>
</evidence>
<dbReference type="GO" id="GO:0005689">
    <property type="term" value="C:U12-type spliceosomal complex"/>
    <property type="evidence" value="ECO:0007669"/>
    <property type="project" value="TreeGrafter"/>
</dbReference>
<name>A0A3Q3XCK7_MOLML</name>